<comment type="caution">
    <text evidence="2">The sequence shown here is derived from an EMBL/GenBank/DDBJ whole genome shotgun (WGS) entry which is preliminary data.</text>
</comment>
<dbReference type="Proteomes" id="UP001149079">
    <property type="component" value="Unassembled WGS sequence"/>
</dbReference>
<reference evidence="2" key="2">
    <citation type="journal article" date="2023" name="IMA Fungus">
        <title>Comparative genomic study of the Penicillium genus elucidates a diverse pangenome and 15 lateral gene transfer events.</title>
        <authorList>
            <person name="Petersen C."/>
            <person name="Sorensen T."/>
            <person name="Nielsen M.R."/>
            <person name="Sondergaard T.E."/>
            <person name="Sorensen J.L."/>
            <person name="Fitzpatrick D.A."/>
            <person name="Frisvad J.C."/>
            <person name="Nielsen K.L."/>
        </authorList>
    </citation>
    <scope>NUCLEOTIDE SEQUENCE</scope>
    <source>
        <strain evidence="2">IBT 22155</strain>
    </source>
</reference>
<dbReference type="EMBL" id="JAPQKL010000007">
    <property type="protein sequence ID" value="KAJ5121181.1"/>
    <property type="molecule type" value="Genomic_DNA"/>
</dbReference>
<evidence type="ECO:0000313" key="3">
    <source>
        <dbReference type="Proteomes" id="UP001149079"/>
    </source>
</evidence>
<keyword evidence="3" id="KW-1185">Reference proteome</keyword>
<organism evidence="2 3">
    <name type="scientific">Penicillium bovifimosum</name>
    <dbReference type="NCBI Taxonomy" id="126998"/>
    <lineage>
        <taxon>Eukaryota</taxon>
        <taxon>Fungi</taxon>
        <taxon>Dikarya</taxon>
        <taxon>Ascomycota</taxon>
        <taxon>Pezizomycotina</taxon>
        <taxon>Eurotiomycetes</taxon>
        <taxon>Eurotiomycetidae</taxon>
        <taxon>Eurotiales</taxon>
        <taxon>Aspergillaceae</taxon>
        <taxon>Penicillium</taxon>
    </lineage>
</organism>
<dbReference type="RefSeq" id="XP_056517685.1">
    <property type="nucleotide sequence ID" value="XM_056669886.1"/>
</dbReference>
<gene>
    <name evidence="2" type="ORF">N7515_009142</name>
</gene>
<dbReference type="AlphaFoldDB" id="A0A9W9GJ58"/>
<reference evidence="2" key="1">
    <citation type="submission" date="2022-11" db="EMBL/GenBank/DDBJ databases">
        <authorList>
            <person name="Petersen C."/>
        </authorList>
    </citation>
    <scope>NUCLEOTIDE SEQUENCE</scope>
    <source>
        <strain evidence="2">IBT 22155</strain>
    </source>
</reference>
<protein>
    <submittedName>
        <fullName evidence="2">Uncharacterized protein</fullName>
    </submittedName>
</protein>
<evidence type="ECO:0000256" key="1">
    <source>
        <dbReference type="SAM" id="MobiDB-lite"/>
    </source>
</evidence>
<evidence type="ECO:0000313" key="2">
    <source>
        <dbReference type="EMBL" id="KAJ5121181.1"/>
    </source>
</evidence>
<dbReference type="GeneID" id="81409056"/>
<accession>A0A9W9GJ58</accession>
<name>A0A9W9GJ58_9EURO</name>
<proteinExistence type="predicted"/>
<feature type="region of interest" description="Disordered" evidence="1">
    <location>
        <begin position="46"/>
        <end position="68"/>
    </location>
</feature>
<sequence>MSSNAPSSTHTEEHHRSPLEFVLERVAILEKQLDAERIANLERQLETTRQANSHSTARRHLRESEERDSDIKLDVVSVKLNPTSSLQLRQRWLSELEEIFEASPRRWPIPDDGSWVKGRLGRHSIKSVRCPD</sequence>